<reference evidence="1" key="2">
    <citation type="submission" date="2020-09" db="EMBL/GenBank/DDBJ databases">
        <authorList>
            <person name="Sun Q."/>
            <person name="Zhou Y."/>
        </authorList>
    </citation>
    <scope>NUCLEOTIDE SEQUENCE</scope>
    <source>
        <strain evidence="1">CGMCC 1.15254</strain>
    </source>
</reference>
<comment type="caution">
    <text evidence="1">The sequence shown here is derived from an EMBL/GenBank/DDBJ whole genome shotgun (WGS) entry which is preliminary data.</text>
</comment>
<accession>A0A917FGI1</accession>
<dbReference type="AlphaFoldDB" id="A0A917FGI1"/>
<name>A0A917FGI1_9PROT</name>
<dbReference type="Proteomes" id="UP000632498">
    <property type="component" value="Unassembled WGS sequence"/>
</dbReference>
<reference evidence="1" key="1">
    <citation type="journal article" date="2014" name="Int. J. Syst. Evol. Microbiol.">
        <title>Complete genome sequence of Corynebacterium casei LMG S-19264T (=DSM 44701T), isolated from a smear-ripened cheese.</title>
        <authorList>
            <consortium name="US DOE Joint Genome Institute (JGI-PGF)"/>
            <person name="Walter F."/>
            <person name="Albersmeier A."/>
            <person name="Kalinowski J."/>
            <person name="Ruckert C."/>
        </authorList>
    </citation>
    <scope>NUCLEOTIDE SEQUENCE</scope>
    <source>
        <strain evidence="1">CGMCC 1.15254</strain>
    </source>
</reference>
<evidence type="ECO:0000313" key="2">
    <source>
        <dbReference type="Proteomes" id="UP000632498"/>
    </source>
</evidence>
<evidence type="ECO:0000313" key="1">
    <source>
        <dbReference type="EMBL" id="GGF75404.1"/>
    </source>
</evidence>
<dbReference type="EMBL" id="BMHV01000037">
    <property type="protein sequence ID" value="GGF75404.1"/>
    <property type="molecule type" value="Genomic_DNA"/>
</dbReference>
<protein>
    <submittedName>
        <fullName evidence="1">Uncharacterized protein</fullName>
    </submittedName>
</protein>
<gene>
    <name evidence="1" type="ORF">GCM10011332_31730</name>
</gene>
<sequence length="180" mass="20059">MGHLVIIRLLCLIGFVFTLSGCLQGTFVTIVDGNGDYQNLARVKTNIVSFAAIADRLNNQGIRYKQQMLEDGKVQGEWEPTFGASEYSCHGIFLKECQMNLNLPVNLPDMVSQMIVMEAKKKGDPEEMLTVSYIVVLPESARVKSTNAHNQYVDEDGLNLEWSFTPDPGDVLRINFKAGI</sequence>
<proteinExistence type="predicted"/>
<keyword evidence="2" id="KW-1185">Reference proteome</keyword>
<organism evidence="1 2">
    <name type="scientific">Terasakiella brassicae</name>
    <dbReference type="NCBI Taxonomy" id="1634917"/>
    <lineage>
        <taxon>Bacteria</taxon>
        <taxon>Pseudomonadati</taxon>
        <taxon>Pseudomonadota</taxon>
        <taxon>Alphaproteobacteria</taxon>
        <taxon>Rhodospirillales</taxon>
        <taxon>Terasakiellaceae</taxon>
        <taxon>Terasakiella</taxon>
    </lineage>
</organism>